<keyword evidence="4" id="KW-1185">Reference proteome</keyword>
<evidence type="ECO:0000259" key="2">
    <source>
        <dbReference type="Pfam" id="PF03807"/>
    </source>
</evidence>
<accession>A0A7W7DVH1</accession>
<dbReference type="RefSeq" id="WP_184916377.1">
    <property type="nucleotide sequence ID" value="NZ_JACHMS010000001.1"/>
</dbReference>
<dbReference type="Pfam" id="PF03807">
    <property type="entry name" value="F420_oxidored"/>
    <property type="match status" value="1"/>
</dbReference>
<dbReference type="PANTHER" id="PTHR14239">
    <property type="entry name" value="DUDULIN-RELATED"/>
    <property type="match status" value="1"/>
</dbReference>
<dbReference type="Proteomes" id="UP000565089">
    <property type="component" value="Unassembled WGS sequence"/>
</dbReference>
<proteinExistence type="predicted"/>
<sequence length="212" mass="22592">MKINIVGPGNMGRAIATRALAGGHGVRLIHPDTDPARAVAEELKQRFPDGECDWAASAEEADVTVLALWFDAALQFARSAGTALAGQVVVDICNPIDVSTMDGRVTPPDSSAAEEIQQVLGADVKVVKAFNTTFAGPLTTGKAHDFPLDVLIAGDDSAAKDKIADFVRSGEMRPLDVGPLRRARELEAMGFLHISLQQPLELNWQSSIKILP</sequence>
<dbReference type="SUPFAM" id="SSF51735">
    <property type="entry name" value="NAD(P)-binding Rossmann-fold domains"/>
    <property type="match status" value="1"/>
</dbReference>
<dbReference type="EMBL" id="JACHMS010000001">
    <property type="protein sequence ID" value="MBB4717744.1"/>
    <property type="molecule type" value="Genomic_DNA"/>
</dbReference>
<comment type="caution">
    <text evidence="3">The sequence shown here is derived from an EMBL/GenBank/DDBJ whole genome shotgun (WGS) entry which is preliminary data.</text>
</comment>
<keyword evidence="1" id="KW-0560">Oxidoreductase</keyword>
<organism evidence="3 4">
    <name type="scientific">Streptomyces luteogriseus</name>
    <dbReference type="NCBI Taxonomy" id="68233"/>
    <lineage>
        <taxon>Bacteria</taxon>
        <taxon>Bacillati</taxon>
        <taxon>Actinomycetota</taxon>
        <taxon>Actinomycetes</taxon>
        <taxon>Kitasatosporales</taxon>
        <taxon>Streptomycetaceae</taxon>
        <taxon>Streptomyces</taxon>
    </lineage>
</organism>
<evidence type="ECO:0000313" key="3">
    <source>
        <dbReference type="EMBL" id="MBB4717744.1"/>
    </source>
</evidence>
<dbReference type="InterPro" id="IPR036291">
    <property type="entry name" value="NAD(P)-bd_dom_sf"/>
</dbReference>
<evidence type="ECO:0000256" key="1">
    <source>
        <dbReference type="ARBA" id="ARBA00023002"/>
    </source>
</evidence>
<reference evidence="3 4" key="1">
    <citation type="submission" date="2020-08" db="EMBL/GenBank/DDBJ databases">
        <title>Sequencing the genomes of 1000 actinobacteria strains.</title>
        <authorList>
            <person name="Klenk H.-P."/>
        </authorList>
    </citation>
    <scope>NUCLEOTIDE SEQUENCE [LARGE SCALE GENOMIC DNA]</scope>
    <source>
        <strain evidence="3 4">DSM 40483</strain>
    </source>
</reference>
<dbReference type="GO" id="GO:0016491">
    <property type="term" value="F:oxidoreductase activity"/>
    <property type="evidence" value="ECO:0007669"/>
    <property type="project" value="UniProtKB-KW"/>
</dbReference>
<name>A0A7W7DVH1_9ACTN</name>
<dbReference type="AlphaFoldDB" id="A0A7W7DVH1"/>
<dbReference type="InterPro" id="IPR051267">
    <property type="entry name" value="STEAP_metalloreductase"/>
</dbReference>
<evidence type="ECO:0000313" key="4">
    <source>
        <dbReference type="Proteomes" id="UP000565089"/>
    </source>
</evidence>
<feature type="domain" description="Pyrroline-5-carboxylate reductase catalytic N-terminal" evidence="2">
    <location>
        <begin position="2"/>
        <end position="95"/>
    </location>
</feature>
<dbReference type="InterPro" id="IPR028939">
    <property type="entry name" value="P5C_Rdtase_cat_N"/>
</dbReference>
<gene>
    <name evidence="3" type="ORF">BJ965_007626</name>
</gene>
<dbReference type="GeneID" id="95799550"/>
<dbReference type="Gene3D" id="3.40.50.720">
    <property type="entry name" value="NAD(P)-binding Rossmann-like Domain"/>
    <property type="match status" value="1"/>
</dbReference>
<protein>
    <submittedName>
        <fullName evidence="3">Putative dinucleotide-binding enzyme</fullName>
    </submittedName>
</protein>
<dbReference type="PANTHER" id="PTHR14239:SF10">
    <property type="entry name" value="REDUCTASE"/>
    <property type="match status" value="1"/>
</dbReference>